<dbReference type="InterPro" id="IPR006311">
    <property type="entry name" value="TAT_signal"/>
</dbReference>
<dbReference type="PROSITE" id="PS51318">
    <property type="entry name" value="TAT"/>
    <property type="match status" value="1"/>
</dbReference>
<accession>A0ABV8SYJ4</accession>
<reference evidence="2" key="1">
    <citation type="journal article" date="2019" name="Int. J. Syst. Evol. Microbiol.">
        <title>The Global Catalogue of Microorganisms (GCM) 10K type strain sequencing project: providing services to taxonomists for standard genome sequencing and annotation.</title>
        <authorList>
            <consortium name="The Broad Institute Genomics Platform"/>
            <consortium name="The Broad Institute Genome Sequencing Center for Infectious Disease"/>
            <person name="Wu L."/>
            <person name="Ma J."/>
        </authorList>
    </citation>
    <scope>NUCLEOTIDE SEQUENCE [LARGE SCALE GENOMIC DNA]</scope>
    <source>
        <strain evidence="2">CGMCC 1.10759</strain>
    </source>
</reference>
<dbReference type="EMBL" id="JBHSDU010000010">
    <property type="protein sequence ID" value="MFC4311708.1"/>
    <property type="molecule type" value="Genomic_DNA"/>
</dbReference>
<dbReference type="InterPro" id="IPR011447">
    <property type="entry name" value="DUF1552"/>
</dbReference>
<gene>
    <name evidence="1" type="ORF">ACFPN2_21665</name>
</gene>
<keyword evidence="2" id="KW-1185">Reference proteome</keyword>
<evidence type="ECO:0000313" key="1">
    <source>
        <dbReference type="EMBL" id="MFC4311708.1"/>
    </source>
</evidence>
<evidence type="ECO:0000313" key="2">
    <source>
        <dbReference type="Proteomes" id="UP001595904"/>
    </source>
</evidence>
<organism evidence="1 2">
    <name type="scientific">Steroidobacter flavus</name>
    <dbReference type="NCBI Taxonomy" id="1842136"/>
    <lineage>
        <taxon>Bacteria</taxon>
        <taxon>Pseudomonadati</taxon>
        <taxon>Pseudomonadota</taxon>
        <taxon>Gammaproteobacteria</taxon>
        <taxon>Steroidobacterales</taxon>
        <taxon>Steroidobacteraceae</taxon>
        <taxon>Steroidobacter</taxon>
    </lineage>
</organism>
<dbReference type="Pfam" id="PF07586">
    <property type="entry name" value="HXXSHH"/>
    <property type="match status" value="1"/>
</dbReference>
<dbReference type="RefSeq" id="WP_380600486.1">
    <property type="nucleotide sequence ID" value="NZ_JBHSDU010000010.1"/>
</dbReference>
<name>A0ABV8SYJ4_9GAMM</name>
<protein>
    <submittedName>
        <fullName evidence="1">DUF1552 domain-containing protein</fullName>
    </submittedName>
</protein>
<proteinExistence type="predicted"/>
<comment type="caution">
    <text evidence="1">The sequence shown here is derived from an EMBL/GenBank/DDBJ whole genome shotgun (WGS) entry which is preliminary data.</text>
</comment>
<dbReference type="Proteomes" id="UP001595904">
    <property type="component" value="Unassembled WGS sequence"/>
</dbReference>
<sequence>MSKLTRRTVLRGMVGGAAVNVALPLLNCMLNTNGTALADGKPMPVRFGTWGWGLGMNSSVFVPKKYGADFDLPEEISALEPIKKHINLITNTQAFRDNYQNLCHYTGWVIARTGSAPKDTKDIPGETIDVTIANQIGGGTRFKSLTATATGDVRNTYSYENSNTPNSPEWSPLQFYTRLFGPDFPDPNAKTFNPDPRIMVRRSVLSGVMDQTKSLMQTVPADDRARLDQYFTGLRHLEQQFQQRLEKPEPIEACVRPGEITVDPAMGQEAEAIAIRHKMMTELLVMALACDQTRVFNMAYTNANSSTIKPGYEKPHHTTTHEEPVDMHVGYQPTASWFTRRAMESWAYFVDAFTKVKEGNGTLLDNVFIMATTDHGYARVHSLDHIPIFTAGRCGGAVRTGLHIDGKGTTGCRVGYTALKLMGVDKPSWGVNSNNTSQEVGEILVSRMS</sequence>